<feature type="chain" id="PRO_5032408116" evidence="3">
    <location>
        <begin position="20"/>
        <end position="845"/>
    </location>
</feature>
<comment type="caution">
    <text evidence="4">The sequence shown here is derived from an EMBL/GenBank/DDBJ whole genome shotgun (WGS) entry which is preliminary data.</text>
</comment>
<dbReference type="Proteomes" id="UP000604046">
    <property type="component" value="Unassembled WGS sequence"/>
</dbReference>
<feature type="repeat" description="TPR" evidence="1">
    <location>
        <begin position="121"/>
        <end position="154"/>
    </location>
</feature>
<dbReference type="SUPFAM" id="SSF48452">
    <property type="entry name" value="TPR-like"/>
    <property type="match status" value="1"/>
</dbReference>
<keyword evidence="3" id="KW-0732">Signal</keyword>
<gene>
    <name evidence="4" type="ORF">SNAT2548_LOCUS21228</name>
</gene>
<keyword evidence="2" id="KW-1133">Transmembrane helix</keyword>
<accession>A0A812QFX1</accession>
<reference evidence="4" key="1">
    <citation type="submission" date="2021-02" db="EMBL/GenBank/DDBJ databases">
        <authorList>
            <person name="Dougan E. K."/>
            <person name="Rhodes N."/>
            <person name="Thang M."/>
            <person name="Chan C."/>
        </authorList>
    </citation>
    <scope>NUCLEOTIDE SEQUENCE</scope>
</reference>
<dbReference type="InterPro" id="IPR011990">
    <property type="entry name" value="TPR-like_helical_dom_sf"/>
</dbReference>
<organism evidence="4 5">
    <name type="scientific">Symbiodinium natans</name>
    <dbReference type="NCBI Taxonomy" id="878477"/>
    <lineage>
        <taxon>Eukaryota</taxon>
        <taxon>Sar</taxon>
        <taxon>Alveolata</taxon>
        <taxon>Dinophyceae</taxon>
        <taxon>Suessiales</taxon>
        <taxon>Symbiodiniaceae</taxon>
        <taxon>Symbiodinium</taxon>
    </lineage>
</organism>
<feature type="transmembrane region" description="Helical" evidence="2">
    <location>
        <begin position="440"/>
        <end position="461"/>
    </location>
</feature>
<keyword evidence="2" id="KW-0812">Transmembrane</keyword>
<evidence type="ECO:0000313" key="5">
    <source>
        <dbReference type="Proteomes" id="UP000604046"/>
    </source>
</evidence>
<dbReference type="InterPro" id="IPR019734">
    <property type="entry name" value="TPR_rpt"/>
</dbReference>
<proteinExistence type="predicted"/>
<sequence length="845" mass="93029">MALMLSGSLTLLLSRPACCQHTSPLERQTATLPTRPVDVRRDPEARRALLATAASRTARRGWNVPQNAAFTEQAAALDDWLDDDVDAPAAEIPPLGLSFGANGSKLADAPLKGLLKKWPLPDLKNSLAVALMDEHRYEEAAQALREAVSLAPDRPELHYNLGTALSARSLHHEALVAYEAALALRNKFPAAHFNLARRHTCSAASQQTSPESPLPRRRATLAAVAQQLGEVEDVALGAEKLGHGWSRAQVVLLVLLECHKFQDAFKFRKTHRYAELADIVLEIMMFQGISRVAGFRTGCQVRYTLARIVANLCVVPAPVEQLRSQQLGSPGVDERIVRTIDAVARPVVTGLGVYCFLCNKTRFSEKLRLHVWSRRTIFCLACCVADQSVLHVFLQGRSAYKMTVMSCLIWETVCNALQVYMTILKLKALGWGFTARSCEVLLVISFACLAPGCVTVMIFGGSWLTYILMWSSFFTFTLTSLVQSLALCSAATRALLRGGSDEAIRCSAYCLMKFFFFAVWVVSIDVGLQVLATLLLSGLIGPKGWDRPMEAFRRLGHLSGFGLASSRIAFPGKINARATQCIVSFPGKYSAQWDNAVANVQQFEDCSLACVFLTDKASGLGRHTDNPDTPGQCWCRMIYGELPAETYLSVVDLKDDSDGVLTKEKPCRVCCFGLDMFEALWGVGNIRRSLQGNKAGSKLAFKKADADAMGQVLVIKDDQPQMEWEAELSLALNDAEVRCKENRGRAPWGCQWFEGWRINVDAAVRAGQTLHVFYFEGKKGHGKLPWEKLGSAKDRANARKDTGLGASQTAEVAYLEKLGIKYEEHDINEFGNFLLMPHGARAEDA</sequence>
<dbReference type="SMART" id="SM00028">
    <property type="entry name" value="TPR"/>
    <property type="match status" value="2"/>
</dbReference>
<evidence type="ECO:0000256" key="3">
    <source>
        <dbReference type="SAM" id="SignalP"/>
    </source>
</evidence>
<evidence type="ECO:0000256" key="1">
    <source>
        <dbReference type="PROSITE-ProRule" id="PRU00339"/>
    </source>
</evidence>
<feature type="signal peptide" evidence="3">
    <location>
        <begin position="1"/>
        <end position="19"/>
    </location>
</feature>
<name>A0A812QFX1_9DINO</name>
<feature type="transmembrane region" description="Helical" evidence="2">
    <location>
        <begin position="408"/>
        <end position="428"/>
    </location>
</feature>
<dbReference type="PROSITE" id="PS50005">
    <property type="entry name" value="TPR"/>
    <property type="match status" value="1"/>
</dbReference>
<keyword evidence="5" id="KW-1185">Reference proteome</keyword>
<dbReference type="AlphaFoldDB" id="A0A812QFX1"/>
<dbReference type="Pfam" id="PF13414">
    <property type="entry name" value="TPR_11"/>
    <property type="match status" value="1"/>
</dbReference>
<evidence type="ECO:0000313" key="4">
    <source>
        <dbReference type="EMBL" id="CAE7389385.1"/>
    </source>
</evidence>
<keyword evidence="2" id="KW-0472">Membrane</keyword>
<evidence type="ECO:0000256" key="2">
    <source>
        <dbReference type="SAM" id="Phobius"/>
    </source>
</evidence>
<dbReference type="Gene3D" id="1.25.40.10">
    <property type="entry name" value="Tetratricopeptide repeat domain"/>
    <property type="match status" value="1"/>
</dbReference>
<feature type="transmembrane region" description="Helical" evidence="2">
    <location>
        <begin position="467"/>
        <end position="491"/>
    </location>
</feature>
<keyword evidence="1" id="KW-0802">TPR repeat</keyword>
<dbReference type="EMBL" id="CAJNDS010002241">
    <property type="protein sequence ID" value="CAE7389385.1"/>
    <property type="molecule type" value="Genomic_DNA"/>
</dbReference>
<protein>
    <submittedName>
        <fullName evidence="4">Uncharacterized protein</fullName>
    </submittedName>
</protein>